<sequence>MPHHHQLGCTSTLATTMPQSLSKSTVDSIIHYCNQNLSISAIRAKTGVSRGQISKIRSANCPGVHKSKGGRPSLLSEVDIRRTTRLIETGKADTATEVHAAIKDTFLKGVSVQTIRRALKKAGMKAVTKKKRPFLSKVHRAKRYAFALSKKDWTVEDWKKVVWSDETKINRVGSDGRKWVWKKKGEGLKDRLVEGTLKHSGGSLMFWGCFGWQGTGHSCKIDGKMDADLYVEIIEDELLNSLYHWDYNVDDVTFQQDNDPKHTSKKAKRCFAKHKIEVMEWPPQSPDLNPIEHLWVALKQRLAAYEHPPMSMRELWERVQVEWEDISERECRNLVESMPSRIQAVLKAEGGYTKY</sequence>
<reference evidence="1" key="1">
    <citation type="submission" date="2022-08" db="EMBL/GenBank/DDBJ databases">
        <title>Genome Sequence of Pycnoporus sanguineus.</title>
        <authorList>
            <person name="Buettner E."/>
        </authorList>
    </citation>
    <scope>NUCLEOTIDE SEQUENCE</scope>
    <source>
        <strain evidence="1">CG-C14</strain>
    </source>
</reference>
<evidence type="ECO:0000313" key="2">
    <source>
        <dbReference type="Proteomes" id="UP001144978"/>
    </source>
</evidence>
<name>A0ACC1PKM2_9APHY</name>
<comment type="caution">
    <text evidence="1">The sequence shown here is derived from an EMBL/GenBank/DDBJ whole genome shotgun (WGS) entry which is preliminary data.</text>
</comment>
<gene>
    <name evidence="1" type="ORF">NUW54_g7441</name>
</gene>
<dbReference type="Proteomes" id="UP001144978">
    <property type="component" value="Unassembled WGS sequence"/>
</dbReference>
<dbReference type="EMBL" id="JANSHE010002132">
    <property type="protein sequence ID" value="KAJ2995138.1"/>
    <property type="molecule type" value="Genomic_DNA"/>
</dbReference>
<evidence type="ECO:0000313" key="1">
    <source>
        <dbReference type="EMBL" id="KAJ2995138.1"/>
    </source>
</evidence>
<protein>
    <submittedName>
        <fullName evidence="1">Uncharacterized protein</fullName>
    </submittedName>
</protein>
<keyword evidence="2" id="KW-1185">Reference proteome</keyword>
<organism evidence="1 2">
    <name type="scientific">Trametes sanguinea</name>
    <dbReference type="NCBI Taxonomy" id="158606"/>
    <lineage>
        <taxon>Eukaryota</taxon>
        <taxon>Fungi</taxon>
        <taxon>Dikarya</taxon>
        <taxon>Basidiomycota</taxon>
        <taxon>Agaricomycotina</taxon>
        <taxon>Agaricomycetes</taxon>
        <taxon>Polyporales</taxon>
        <taxon>Polyporaceae</taxon>
        <taxon>Trametes</taxon>
    </lineage>
</organism>
<proteinExistence type="predicted"/>
<accession>A0ACC1PKM2</accession>